<dbReference type="AlphaFoldDB" id="A0A3D0WAG2"/>
<keyword evidence="1" id="KW-0378">Hydrolase</keyword>
<dbReference type="GO" id="GO:0016787">
    <property type="term" value="F:hydrolase activity"/>
    <property type="evidence" value="ECO:0007669"/>
    <property type="project" value="UniProtKB-KW"/>
</dbReference>
<dbReference type="Proteomes" id="UP000262699">
    <property type="component" value="Unassembled WGS sequence"/>
</dbReference>
<accession>A0A3D0WAG2</accession>
<evidence type="ECO:0000313" key="2">
    <source>
        <dbReference type="Proteomes" id="UP000262699"/>
    </source>
</evidence>
<comment type="caution">
    <text evidence="1">The sequence shown here is derived from an EMBL/GenBank/DDBJ whole genome shotgun (WGS) entry which is preliminary data.</text>
</comment>
<dbReference type="Pfam" id="PF13242">
    <property type="entry name" value="Hydrolase_like"/>
    <property type="match status" value="1"/>
</dbReference>
<dbReference type="Gene3D" id="3.40.50.1000">
    <property type="entry name" value="HAD superfamily/HAD-like"/>
    <property type="match status" value="1"/>
</dbReference>
<reference evidence="1 2" key="1">
    <citation type="journal article" date="2018" name="Nat. Biotechnol.">
        <title>A standardized bacterial taxonomy based on genome phylogeny substantially revises the tree of life.</title>
        <authorList>
            <person name="Parks D.H."/>
            <person name="Chuvochina M."/>
            <person name="Waite D.W."/>
            <person name="Rinke C."/>
            <person name="Skarshewski A."/>
            <person name="Chaumeil P.A."/>
            <person name="Hugenholtz P."/>
        </authorList>
    </citation>
    <scope>NUCLEOTIDE SEQUENCE [LARGE SCALE GENOMIC DNA]</scope>
    <source>
        <strain evidence="1">UBA9015</strain>
    </source>
</reference>
<name>A0A3D0WAG2_9SPHN</name>
<feature type="non-terminal residue" evidence="1">
    <location>
        <position position="1"/>
    </location>
</feature>
<dbReference type="InterPro" id="IPR036412">
    <property type="entry name" value="HAD-like_sf"/>
</dbReference>
<dbReference type="SUPFAM" id="SSF56784">
    <property type="entry name" value="HAD-like"/>
    <property type="match status" value="1"/>
</dbReference>
<sequence>AGVSAAQALAIGDETRDIEAAQRCGIRSGAVHWGYAHREALAAVGPDFGFESPDAVVRLLLGHA</sequence>
<proteinExistence type="predicted"/>
<organism evidence="1 2">
    <name type="scientific">Sphingomonas bacterium</name>
    <dbReference type="NCBI Taxonomy" id="1895847"/>
    <lineage>
        <taxon>Bacteria</taxon>
        <taxon>Pseudomonadati</taxon>
        <taxon>Pseudomonadota</taxon>
        <taxon>Alphaproteobacteria</taxon>
        <taxon>Sphingomonadales</taxon>
        <taxon>Sphingomonadaceae</taxon>
        <taxon>Sphingomonas</taxon>
    </lineage>
</organism>
<dbReference type="InterPro" id="IPR023214">
    <property type="entry name" value="HAD_sf"/>
</dbReference>
<evidence type="ECO:0000313" key="1">
    <source>
        <dbReference type="EMBL" id="HCB75650.1"/>
    </source>
</evidence>
<gene>
    <name evidence="1" type="ORF">DEP91_05675</name>
</gene>
<protein>
    <submittedName>
        <fullName evidence="1">HAD family hydrolase</fullName>
    </submittedName>
</protein>
<dbReference type="EMBL" id="DOYJ01000161">
    <property type="protein sequence ID" value="HCB75650.1"/>
    <property type="molecule type" value="Genomic_DNA"/>
</dbReference>